<proteinExistence type="predicted"/>
<name>A0A2R7UD30_PSEDL</name>
<comment type="caution">
    <text evidence="1">The sequence shown here is derived from an EMBL/GenBank/DDBJ whole genome shotgun (WGS) entry which is preliminary data.</text>
</comment>
<evidence type="ECO:0000313" key="2">
    <source>
        <dbReference type="Proteomes" id="UP000244874"/>
    </source>
</evidence>
<dbReference type="Proteomes" id="UP000244874">
    <property type="component" value="Unassembled WGS sequence"/>
</dbReference>
<reference evidence="1 2" key="1">
    <citation type="submission" date="2018-04" db="EMBL/GenBank/DDBJ databases">
        <authorList>
            <person name="Go L.Y."/>
            <person name="Mitchell J.A."/>
        </authorList>
    </citation>
    <scope>NUCLEOTIDE SEQUENCE [LARGE SCALE GENOMIC DNA]</scope>
    <source>
        <strain evidence="1 2">KCJK7865</strain>
    </source>
</reference>
<organism evidence="1 2">
    <name type="scientific">Pseudomonas plecoglossicida</name>
    <dbReference type="NCBI Taxonomy" id="70775"/>
    <lineage>
        <taxon>Bacteria</taxon>
        <taxon>Pseudomonadati</taxon>
        <taxon>Pseudomonadota</taxon>
        <taxon>Gammaproteobacteria</taxon>
        <taxon>Pseudomonadales</taxon>
        <taxon>Pseudomonadaceae</taxon>
        <taxon>Pseudomonas</taxon>
    </lineage>
</organism>
<gene>
    <name evidence="1" type="ORF">DBB42_21845</name>
</gene>
<dbReference type="AlphaFoldDB" id="A0A2R7UD30"/>
<dbReference type="EMBL" id="QANO01000161">
    <property type="protein sequence ID" value="PTU50093.1"/>
    <property type="molecule type" value="Genomic_DNA"/>
</dbReference>
<accession>A0A2R7UD30</accession>
<sequence length="76" mass="8226">MLIDLHRPYRRQASSHRCTTGFRVCGTPVGAGLPAIGPVQASTIHFETFVPMRCVTHRPAISSLTDTARGAHARSV</sequence>
<evidence type="ECO:0000313" key="1">
    <source>
        <dbReference type="EMBL" id="PTU50093.1"/>
    </source>
</evidence>
<protein>
    <submittedName>
        <fullName evidence="1">Uncharacterized protein</fullName>
    </submittedName>
</protein>